<feature type="compositionally biased region" description="Polar residues" evidence="8">
    <location>
        <begin position="1007"/>
        <end position="1016"/>
    </location>
</feature>
<dbReference type="Proteomes" id="UP000490939">
    <property type="component" value="Unassembled WGS sequence"/>
</dbReference>
<feature type="compositionally biased region" description="Acidic residues" evidence="8">
    <location>
        <begin position="435"/>
        <end position="450"/>
    </location>
</feature>
<keyword evidence="4" id="KW-0479">Metal-binding</keyword>
<evidence type="ECO:0000256" key="5">
    <source>
        <dbReference type="ARBA" id="ARBA00023004"/>
    </source>
</evidence>
<evidence type="ECO:0000313" key="9">
    <source>
        <dbReference type="EMBL" id="KAE9983979.1"/>
    </source>
</evidence>
<evidence type="ECO:0000256" key="1">
    <source>
        <dbReference type="ARBA" id="ARBA00001966"/>
    </source>
</evidence>
<dbReference type="SFLD" id="SFLDS00032">
    <property type="entry name" value="Radical_SAM_3-amino-3-carboxyp"/>
    <property type="match status" value="1"/>
</dbReference>
<sequence>MATHPTTAPVLSTPESLAFEDPTEPIDFTNVARLSDEQLYITYEIERTIRDIRAGKWRRIALQFPDQMLVDAPRVYRELAVGLRKARKNEGINEKEQVQVNGQETNGQAIEVDVSKLSLNGQEEEHEKLCILGDTSYGACCVDEIAAEHVDAEVVVHYGRSCLSPTARLPVIYVFTERPVDTQEVVHVFQETYQEKNGRILLMADIPFASHILRIHEALAAEGYSEIFATEIIHDPSSVLPNRTVPKDVATLHDYQLFHIGQPPTALLLTLSSRVGNIHIYSADTPSQMGKAILASSKMTLRRRYALLTSLSTVSIYGILINTLSVKNYLQILEHVKKQIAAAGKKSYTFVVGKINAAKIANFSEIGGWVVIGCWESSLVESKEFYRPLITPFELGLALQDDGERVWTGEWEADFEGTLAKGVVQRKKPKKEEGDLNGDMDSGSDSEAPEFDLRTGRYVSHSRPMHPANRQVQIEADQQVAPASSKTLIKRANGDLAHVGGVVSPGAEYLRTTRTWQGLGSDFSVAYEEADEAGGSVHMVPCILRREDCLKGSELAKRLQLHLCDTVDGTTTTIAPNLIDGASSSHLSMTTTMAGSSTETSPFWNSIPPSTVGTEKEEAAGPVRPERELSQFERVLSGHPPILESLLAQLPTRSILDLSHTSVYLRNFLQRYPLAWRTLSFRLPQPTVILGSPGIETPDSKERQSKPYALDGLLIQKIIPHATILKSLDLCNTAVSGVALVSDVLNKRKSTLEHLSVRGCKNVSIKYHIVPFLQLNNPHHNPWAEKLALKSLYTYRCRHHRRRPYLPSSLMRRDSDSEPTHELIDICHQLGIWTDTAWCPTPGARCYRRKDYHGTRATPGTLEVWVPFDRLWRSGNRIGSAGEKAASQGHRPDGRLWEDNELGHDGEALGTEKDSAKGEGKYLPAHLRHSHKTFVEDVKCQQCGDDILERCETCSIKMHCMGCRKTLCGSCAFNRPIPRSRTKRRQSTAMSTYHDGFPMHGQGYADQMNSASTYHSPQPRRPAGNRQRNRYWWAPGATRSPNMMNELPDDSDSDDPDTMAMTFGNGSNLPPPPTPLKLNMHWCCLEPAFSGGGGVNFLGPKLGGAGSDRYRAVPLPKKREFEDSDFIHSLVPPGNISKLKNMRLYEEIIGENVDVLPYLLQDSLELQSNTCPRSLCQECYKSFRWKVACRGCDRPLCKEHDFRGLKVRKCGYRDLETERDFMRNPPVDVPQERREAWDRLRIPKFKANESGTSTPMPGDEWEDLGTETDGQMARIDSTASSSAMSSQFLLAPPVPSTPGGSSDRPSSITNFDMTATLATLPPRSVPGSSATPRQRSVSLSGLQDRATVTTMHDGASTANMEEHRKRFLLPAQPGGCHPVQWQGCGAYFCQQDRPIGDTRGRCSVAMRECGECNVLACEFCLTAPNTPTPCPCSFCTSIYHCPVCAQKPAIKSQCVRSEELAAIEAAREREKLRVKREVEARERADEVATAVDYNYQGRHTIDLSATVEENTEAATEIEANGGGLLPPVYTPKFTSVRTAIQELRADTKKQAKSLLFQSSEESQLLGNTFKKFKKVPVLSKNAARKAELREIEAARRSEAIALQEGAEEPGLGLKSQVTDSSHTEEDNVSKVEALAQANAKATTQPTSRYTTVTTGKLYTLRSDINDLEKGQLVIVLNKGDCRKVEVAIVTTESEIEKKHAADRFTLFPLAPTPTGIDPSTGHHYSPLFVEQYQELLPSLPKRWFVKVEPYPILLTREILGPKLEKYSRTVGVADECGGGQGNVDVKEVHLRVKHPALRNIREEMARLIDPASKAGE</sequence>
<comment type="cofactor">
    <cofactor evidence="1">
        <name>[4Fe-4S] cluster</name>
        <dbReference type="ChEBI" id="CHEBI:49883"/>
    </cofactor>
</comment>
<evidence type="ECO:0000256" key="7">
    <source>
        <dbReference type="ARBA" id="ARBA00080784"/>
    </source>
</evidence>
<dbReference type="FunFam" id="3.40.50.11860:FF:000001">
    <property type="entry name" value="2-(3-amino-3-carboxypropyl)histidine synthase subunit 2"/>
    <property type="match status" value="1"/>
</dbReference>
<evidence type="ECO:0000256" key="8">
    <source>
        <dbReference type="SAM" id="MobiDB-lite"/>
    </source>
</evidence>
<dbReference type="NCBIfam" id="TIGR00272">
    <property type="entry name" value="DPH2"/>
    <property type="match status" value="1"/>
</dbReference>
<dbReference type="GO" id="GO:0017183">
    <property type="term" value="P:protein histidyl modification to diphthamide"/>
    <property type="evidence" value="ECO:0007669"/>
    <property type="project" value="UniProtKB-UniPathway"/>
</dbReference>
<dbReference type="GO" id="GO:0051536">
    <property type="term" value="F:iron-sulfur cluster binding"/>
    <property type="evidence" value="ECO:0007669"/>
    <property type="project" value="UniProtKB-KW"/>
</dbReference>
<reference evidence="9 10" key="1">
    <citation type="submission" date="2019-07" db="EMBL/GenBank/DDBJ databases">
        <title>Venturia inaequalis Genome Resource.</title>
        <authorList>
            <person name="Lichtner F.J."/>
        </authorList>
    </citation>
    <scope>NUCLEOTIDE SEQUENCE [LARGE SCALE GENOMIC DNA]</scope>
    <source>
        <strain evidence="9 10">DMI_063113</strain>
    </source>
</reference>
<dbReference type="SFLD" id="SFLDF00408">
    <property type="entry name" value="Diphthamide_biosynthesis_famil"/>
    <property type="match status" value="1"/>
</dbReference>
<comment type="caution">
    <text evidence="9">The sequence shown here is derived from an EMBL/GenBank/DDBJ whole genome shotgun (WGS) entry which is preliminary data.</text>
</comment>
<feature type="region of interest" description="Disordered" evidence="8">
    <location>
        <begin position="1004"/>
        <end position="1028"/>
    </location>
</feature>
<dbReference type="PANTHER" id="PTHR10762:SF2">
    <property type="entry name" value="2-(3-AMINO-3-CARBOXYPROPYL)HISTIDINE SYNTHASE SUBUNIT 2"/>
    <property type="match status" value="1"/>
</dbReference>
<evidence type="ECO:0000256" key="2">
    <source>
        <dbReference type="ARBA" id="ARBA00005156"/>
    </source>
</evidence>
<comment type="similarity">
    <text evidence="3">Belongs to the DPH1/DPH2 family. DPH2 subfamily.</text>
</comment>
<feature type="compositionally biased region" description="Polar residues" evidence="8">
    <location>
        <begin position="1298"/>
        <end position="1317"/>
    </location>
</feature>
<feature type="compositionally biased region" description="Polar residues" evidence="8">
    <location>
        <begin position="1326"/>
        <end position="1343"/>
    </location>
</feature>
<proteinExistence type="inferred from homology"/>
<dbReference type="Gene3D" id="3.40.50.11840">
    <property type="entry name" value="Diphthamide synthesis DPH1/DPH2 domain 1"/>
    <property type="match status" value="1"/>
</dbReference>
<keyword evidence="6" id="KW-0411">Iron-sulfur</keyword>
<comment type="pathway">
    <text evidence="2">Protein modification; peptidyl-diphthamide biosynthesis.</text>
</comment>
<dbReference type="PANTHER" id="PTHR10762">
    <property type="entry name" value="DIPHTHAMIDE BIOSYNTHESIS PROTEIN"/>
    <property type="match status" value="1"/>
</dbReference>
<dbReference type="SFLD" id="SFLDG01121">
    <property type="entry name" value="Diphthamide_biosynthesis"/>
    <property type="match status" value="1"/>
</dbReference>
<dbReference type="InterPro" id="IPR010014">
    <property type="entry name" value="DHP2"/>
</dbReference>
<feature type="region of interest" description="Disordered" evidence="8">
    <location>
        <begin position="1602"/>
        <end position="1627"/>
    </location>
</feature>
<dbReference type="InterPro" id="IPR042263">
    <property type="entry name" value="DPH1/DPH2_1"/>
</dbReference>
<name>A0A8H3Z3J6_VENIN</name>
<keyword evidence="5" id="KW-0408">Iron</keyword>
<protein>
    <recommendedName>
        <fullName evidence="7">S-adenosyl-L-methionine:L-histidine 3-amino-3-carboxypropyltransferase 2</fullName>
    </recommendedName>
</protein>
<accession>A0A8H3Z3J6</accession>
<evidence type="ECO:0000313" key="10">
    <source>
        <dbReference type="Proteomes" id="UP000490939"/>
    </source>
</evidence>
<evidence type="ECO:0000256" key="4">
    <source>
        <dbReference type="ARBA" id="ARBA00022723"/>
    </source>
</evidence>
<dbReference type="UniPathway" id="UPA00559"/>
<feature type="region of interest" description="Disordered" evidence="8">
    <location>
        <begin position="1035"/>
        <end position="1054"/>
    </location>
</feature>
<dbReference type="EMBL" id="WNWR01000305">
    <property type="protein sequence ID" value="KAE9983979.1"/>
    <property type="molecule type" value="Genomic_DNA"/>
</dbReference>
<dbReference type="GO" id="GO:0090560">
    <property type="term" value="F:2-(3-amino-3-carboxypropyl)histidine synthase activity"/>
    <property type="evidence" value="ECO:0007669"/>
    <property type="project" value="InterPro"/>
</dbReference>
<dbReference type="GO" id="GO:0046872">
    <property type="term" value="F:metal ion binding"/>
    <property type="evidence" value="ECO:0007669"/>
    <property type="project" value="UniProtKB-KW"/>
</dbReference>
<feature type="compositionally biased region" description="Basic and acidic residues" evidence="8">
    <location>
        <begin position="890"/>
        <end position="919"/>
    </location>
</feature>
<dbReference type="InterPro" id="IPR042265">
    <property type="entry name" value="DPH1/DPH2_3"/>
</dbReference>
<gene>
    <name evidence="9" type="ORF">EG327_005282</name>
</gene>
<keyword evidence="10" id="KW-1185">Reference proteome</keyword>
<organism evidence="9 10">
    <name type="scientific">Venturia inaequalis</name>
    <name type="common">Apple scab fungus</name>
    <dbReference type="NCBI Taxonomy" id="5025"/>
    <lineage>
        <taxon>Eukaryota</taxon>
        <taxon>Fungi</taxon>
        <taxon>Dikarya</taxon>
        <taxon>Ascomycota</taxon>
        <taxon>Pezizomycotina</taxon>
        <taxon>Dothideomycetes</taxon>
        <taxon>Pleosporomycetidae</taxon>
        <taxon>Venturiales</taxon>
        <taxon>Venturiaceae</taxon>
        <taxon>Venturia</taxon>
    </lineage>
</organism>
<dbReference type="NCBIfam" id="TIGR00322">
    <property type="entry name" value="diphth2_R"/>
    <property type="match status" value="1"/>
</dbReference>
<feature type="region of interest" description="Disordered" evidence="8">
    <location>
        <begin position="1279"/>
        <end position="1343"/>
    </location>
</feature>
<dbReference type="InterPro" id="IPR016435">
    <property type="entry name" value="DPH1/DPH2"/>
</dbReference>
<evidence type="ECO:0000256" key="6">
    <source>
        <dbReference type="ARBA" id="ARBA00023014"/>
    </source>
</evidence>
<evidence type="ECO:0000256" key="3">
    <source>
        <dbReference type="ARBA" id="ARBA00006179"/>
    </source>
</evidence>
<feature type="region of interest" description="Disordered" evidence="8">
    <location>
        <begin position="879"/>
        <end position="919"/>
    </location>
</feature>
<dbReference type="Pfam" id="PF01866">
    <property type="entry name" value="Diphthamide_syn"/>
    <property type="match status" value="1"/>
</dbReference>
<feature type="region of interest" description="Disordered" evidence="8">
    <location>
        <begin position="424"/>
        <end position="450"/>
    </location>
</feature>
<dbReference type="Gene3D" id="3.40.50.11860">
    <property type="entry name" value="Diphthamide synthesis DPH1/DPH2 domain 3"/>
    <property type="match status" value="1"/>
</dbReference>